<dbReference type="EC" id="2.7.2.8" evidence="9"/>
<comment type="caution">
    <text evidence="11">The sequence shown here is derived from an EMBL/GenBank/DDBJ whole genome shotgun (WGS) entry which is preliminary data.</text>
</comment>
<comment type="function">
    <text evidence="9">Catalyzes the ATP-dependent phosphorylation of N-acetyl-L-glutamate.</text>
</comment>
<dbReference type="Proteomes" id="UP000823635">
    <property type="component" value="Unassembled WGS sequence"/>
</dbReference>
<accession>A0A9D9DNK1</accession>
<comment type="subcellular location">
    <subcellularLocation>
        <location evidence="9">Cytoplasm</location>
    </subcellularLocation>
</comment>
<evidence type="ECO:0000256" key="9">
    <source>
        <dbReference type="HAMAP-Rule" id="MF_00082"/>
    </source>
</evidence>
<evidence type="ECO:0000256" key="4">
    <source>
        <dbReference type="ARBA" id="ARBA00022679"/>
    </source>
</evidence>
<protein>
    <recommendedName>
        <fullName evidence="9">Acetylglutamate kinase</fullName>
        <ecNumber evidence="9">2.7.2.8</ecNumber>
    </recommendedName>
    <alternativeName>
        <fullName evidence="9">N-acetyl-L-glutamate 5-phosphotransferase</fullName>
    </alternativeName>
    <alternativeName>
        <fullName evidence="9">NAG kinase</fullName>
        <shortName evidence="9">NAGK</shortName>
    </alternativeName>
</protein>
<evidence type="ECO:0000256" key="7">
    <source>
        <dbReference type="ARBA" id="ARBA00022840"/>
    </source>
</evidence>
<sequence length="258" mass="27865">MKRVTIIKIGGNIVDKPDALQYFLNNFQKYDGPKVLIHGGGAIATQLSKELGIEVKMHKGRRITDEATLKLVTMVYAGLINKQIVASLQKIGCNALGLSGADGDCVPATKRKASSIDWGFVGDVDPKKINVSLLHSLLAKGITPVFCAITHDGNGSLLNTNADTMASSIAIALASEYYVRLVYCFEKDGVLSDPNDNDSVIPLITRNSYSQLLDEGKVVDGMIPKLDNAFLALKEGVAEVIIKHADNLLNDRETLLKL</sequence>
<dbReference type="HAMAP" id="MF_00082">
    <property type="entry name" value="ArgB"/>
    <property type="match status" value="1"/>
</dbReference>
<dbReference type="SUPFAM" id="SSF53633">
    <property type="entry name" value="Carbamate kinase-like"/>
    <property type="match status" value="1"/>
</dbReference>
<dbReference type="NCBIfam" id="TIGR00761">
    <property type="entry name" value="argB"/>
    <property type="match status" value="1"/>
</dbReference>
<organism evidence="11 12">
    <name type="scientific">Candidatus Egerieousia excrementavium</name>
    <dbReference type="NCBI Taxonomy" id="2840778"/>
    <lineage>
        <taxon>Bacteria</taxon>
        <taxon>Pseudomonadati</taxon>
        <taxon>Bacteroidota</taxon>
        <taxon>Bacteroidia</taxon>
        <taxon>Bacteroidales</taxon>
        <taxon>Candidatus Egerieousia</taxon>
    </lineage>
</organism>
<name>A0A9D9DNK1_9BACT</name>
<feature type="site" description="Transition state stabilizer" evidence="9">
    <location>
        <position position="8"/>
    </location>
</feature>
<gene>
    <name evidence="9 11" type="primary">argB</name>
    <name evidence="11" type="ORF">IAC68_07170</name>
</gene>
<dbReference type="GO" id="GO:0005737">
    <property type="term" value="C:cytoplasm"/>
    <property type="evidence" value="ECO:0007669"/>
    <property type="project" value="UniProtKB-SubCell"/>
</dbReference>
<evidence type="ECO:0000259" key="10">
    <source>
        <dbReference type="Pfam" id="PF00696"/>
    </source>
</evidence>
<comment type="catalytic activity">
    <reaction evidence="8 9">
        <text>N-acetyl-L-glutamate + ATP = N-acetyl-L-glutamyl 5-phosphate + ADP</text>
        <dbReference type="Rhea" id="RHEA:14629"/>
        <dbReference type="ChEBI" id="CHEBI:30616"/>
        <dbReference type="ChEBI" id="CHEBI:44337"/>
        <dbReference type="ChEBI" id="CHEBI:57936"/>
        <dbReference type="ChEBI" id="CHEBI:456216"/>
        <dbReference type="EC" id="2.7.2.8"/>
    </reaction>
</comment>
<proteinExistence type="inferred from homology"/>
<comment type="pathway">
    <text evidence="1 9">Amino-acid biosynthesis; L-arginine biosynthesis; N(2)-acetyl-L-ornithine from L-glutamate: step 2/4.</text>
</comment>
<evidence type="ECO:0000256" key="3">
    <source>
        <dbReference type="ARBA" id="ARBA00022605"/>
    </source>
</evidence>
<dbReference type="PANTHER" id="PTHR23342">
    <property type="entry name" value="N-ACETYLGLUTAMATE SYNTHASE"/>
    <property type="match status" value="1"/>
</dbReference>
<dbReference type="InterPro" id="IPR037528">
    <property type="entry name" value="ArgB"/>
</dbReference>
<dbReference type="GO" id="GO:0042450">
    <property type="term" value="P:L-arginine biosynthetic process via ornithine"/>
    <property type="evidence" value="ECO:0007669"/>
    <property type="project" value="UniProtKB-UniRule"/>
</dbReference>
<dbReference type="InterPro" id="IPR001048">
    <property type="entry name" value="Asp/Glu/Uridylate_kinase"/>
</dbReference>
<keyword evidence="6 9" id="KW-0418">Kinase</keyword>
<keyword evidence="3 9" id="KW-0028">Amino-acid biosynthesis</keyword>
<evidence type="ECO:0000256" key="8">
    <source>
        <dbReference type="ARBA" id="ARBA00048141"/>
    </source>
</evidence>
<feature type="site" description="Transition state stabilizer" evidence="9">
    <location>
        <position position="225"/>
    </location>
</feature>
<reference evidence="11" key="2">
    <citation type="journal article" date="2021" name="PeerJ">
        <title>Extensive microbial diversity within the chicken gut microbiome revealed by metagenomics and culture.</title>
        <authorList>
            <person name="Gilroy R."/>
            <person name="Ravi A."/>
            <person name="Getino M."/>
            <person name="Pursley I."/>
            <person name="Horton D.L."/>
            <person name="Alikhan N.F."/>
            <person name="Baker D."/>
            <person name="Gharbi K."/>
            <person name="Hall N."/>
            <person name="Watson M."/>
            <person name="Adriaenssens E.M."/>
            <person name="Foster-Nyarko E."/>
            <person name="Jarju S."/>
            <person name="Secka A."/>
            <person name="Antonio M."/>
            <person name="Oren A."/>
            <person name="Chaudhuri R.R."/>
            <person name="La Ragione R."/>
            <person name="Hildebrand F."/>
            <person name="Pallen M.J."/>
        </authorList>
    </citation>
    <scope>NUCLEOTIDE SEQUENCE</scope>
    <source>
        <strain evidence="11">15467</strain>
    </source>
</reference>
<dbReference type="EMBL" id="JADINB010000152">
    <property type="protein sequence ID" value="MBO8429691.1"/>
    <property type="molecule type" value="Genomic_DNA"/>
</dbReference>
<evidence type="ECO:0000256" key="1">
    <source>
        <dbReference type="ARBA" id="ARBA00004828"/>
    </source>
</evidence>
<dbReference type="GO" id="GO:0003991">
    <property type="term" value="F:acetylglutamate kinase activity"/>
    <property type="evidence" value="ECO:0007669"/>
    <property type="project" value="UniProtKB-UniRule"/>
</dbReference>
<dbReference type="PIRSF" id="PIRSF000728">
    <property type="entry name" value="NAGK"/>
    <property type="match status" value="1"/>
</dbReference>
<keyword evidence="9" id="KW-0963">Cytoplasm</keyword>
<dbReference type="CDD" id="cd04238">
    <property type="entry name" value="AAK_NAGK-like"/>
    <property type="match status" value="1"/>
</dbReference>
<evidence type="ECO:0000256" key="5">
    <source>
        <dbReference type="ARBA" id="ARBA00022741"/>
    </source>
</evidence>
<comment type="similarity">
    <text evidence="9">Belongs to the acetylglutamate kinase family. ArgB subfamily.</text>
</comment>
<evidence type="ECO:0000313" key="11">
    <source>
        <dbReference type="EMBL" id="MBO8429691.1"/>
    </source>
</evidence>
<keyword evidence="2 9" id="KW-0055">Arginine biosynthesis</keyword>
<feature type="binding site" evidence="9">
    <location>
        <begin position="40"/>
        <end position="41"/>
    </location>
    <ligand>
        <name>substrate</name>
    </ligand>
</feature>
<dbReference type="Pfam" id="PF00696">
    <property type="entry name" value="AA_kinase"/>
    <property type="match status" value="1"/>
</dbReference>
<feature type="domain" description="Aspartate/glutamate/uridylate kinase" evidence="10">
    <location>
        <begin position="4"/>
        <end position="243"/>
    </location>
</feature>
<dbReference type="AlphaFoldDB" id="A0A9D9DNK1"/>
<dbReference type="Gene3D" id="3.40.1160.10">
    <property type="entry name" value="Acetylglutamate kinase-like"/>
    <property type="match status" value="1"/>
</dbReference>
<keyword evidence="4 9" id="KW-0808">Transferase</keyword>
<keyword evidence="7 9" id="KW-0067">ATP-binding</keyword>
<dbReference type="GO" id="GO:0005524">
    <property type="term" value="F:ATP binding"/>
    <property type="evidence" value="ECO:0007669"/>
    <property type="project" value="UniProtKB-UniRule"/>
</dbReference>
<evidence type="ECO:0000256" key="6">
    <source>
        <dbReference type="ARBA" id="ARBA00022777"/>
    </source>
</evidence>
<evidence type="ECO:0000313" key="12">
    <source>
        <dbReference type="Proteomes" id="UP000823635"/>
    </source>
</evidence>
<dbReference type="InterPro" id="IPR004662">
    <property type="entry name" value="AcgluKinase_fam"/>
</dbReference>
<feature type="binding site" evidence="9">
    <location>
        <position position="62"/>
    </location>
    <ligand>
        <name>substrate</name>
    </ligand>
</feature>
<dbReference type="PANTHER" id="PTHR23342:SF0">
    <property type="entry name" value="N-ACETYLGLUTAMATE SYNTHASE, MITOCHONDRIAL"/>
    <property type="match status" value="1"/>
</dbReference>
<evidence type="ECO:0000256" key="2">
    <source>
        <dbReference type="ARBA" id="ARBA00022571"/>
    </source>
</evidence>
<reference evidence="11" key="1">
    <citation type="submission" date="2020-10" db="EMBL/GenBank/DDBJ databases">
        <authorList>
            <person name="Gilroy R."/>
        </authorList>
    </citation>
    <scope>NUCLEOTIDE SEQUENCE</scope>
    <source>
        <strain evidence="11">15467</strain>
    </source>
</reference>
<feature type="binding site" evidence="9">
    <location>
        <position position="159"/>
    </location>
    <ligand>
        <name>substrate</name>
    </ligand>
</feature>
<keyword evidence="5 9" id="KW-0547">Nucleotide-binding</keyword>
<dbReference type="InterPro" id="IPR036393">
    <property type="entry name" value="AceGlu_kinase-like_sf"/>
</dbReference>